<accession>A0A510JJQ0</accession>
<keyword evidence="1" id="KW-0732">Signal</keyword>
<evidence type="ECO:0008006" key="4">
    <source>
        <dbReference type="Google" id="ProtNLM"/>
    </source>
</evidence>
<evidence type="ECO:0000313" key="2">
    <source>
        <dbReference type="EMBL" id="BBM38581.1"/>
    </source>
</evidence>
<dbReference type="OrthoDB" id="81119at2"/>
<evidence type="ECO:0000313" key="3">
    <source>
        <dbReference type="Proteomes" id="UP000321892"/>
    </source>
</evidence>
<proteinExistence type="predicted"/>
<organism evidence="2 3">
    <name type="scientific">Leptotrichia hofstadii</name>
    <dbReference type="NCBI Taxonomy" id="157688"/>
    <lineage>
        <taxon>Bacteria</taxon>
        <taxon>Fusobacteriati</taxon>
        <taxon>Fusobacteriota</taxon>
        <taxon>Fusobacteriia</taxon>
        <taxon>Fusobacteriales</taxon>
        <taxon>Leptotrichiaceae</taxon>
        <taxon>Leptotrichia</taxon>
    </lineage>
</organism>
<gene>
    <name evidence="2" type="ORF">JCM16775_1290</name>
</gene>
<dbReference type="KEGG" id="lhf:JCM16775_1290"/>
<dbReference type="AlphaFoldDB" id="A0A510JJQ0"/>
<dbReference type="Proteomes" id="UP000321892">
    <property type="component" value="Chromosome"/>
</dbReference>
<reference evidence="2 3" key="1">
    <citation type="submission" date="2019-07" db="EMBL/GenBank/DDBJ databases">
        <title>Complete Genome Sequence of Leptotrichia hofstadii Strain JCM16775.</title>
        <authorList>
            <person name="Watanabe S."/>
            <person name="Cui L."/>
        </authorList>
    </citation>
    <scope>NUCLEOTIDE SEQUENCE [LARGE SCALE GENOMIC DNA]</scope>
    <source>
        <strain evidence="2 3">JCM16775</strain>
    </source>
</reference>
<feature type="chain" id="PRO_5021932461" description="MORN repeat protein" evidence="1">
    <location>
        <begin position="19"/>
        <end position="181"/>
    </location>
</feature>
<protein>
    <recommendedName>
        <fullName evidence="4">MORN repeat protein</fullName>
    </recommendedName>
</protein>
<sequence>MKKLVLTGLLVLSIMAFAAKITTTGKSWEKIEKENKVPGQESSIMNFSWLDKKDDVEGVYNTYSFKIGKLESAKNNDFYLSSYYDEKPENGLPLVSDFNNIKNLNGFTIKESLDENSEAYVSYYKIRKTAVKGIYYIDNYIGQNGKKHSKLYFGFDEKTKKVVITDKNGNIKNVLEYYPAG</sequence>
<dbReference type="EMBL" id="AP019823">
    <property type="protein sequence ID" value="BBM38581.1"/>
    <property type="molecule type" value="Genomic_DNA"/>
</dbReference>
<name>A0A510JJQ0_9FUSO</name>
<keyword evidence="3" id="KW-1185">Reference proteome</keyword>
<dbReference type="RefSeq" id="WP_026746319.1">
    <property type="nucleotide sequence ID" value="NZ_AP019823.1"/>
</dbReference>
<evidence type="ECO:0000256" key="1">
    <source>
        <dbReference type="SAM" id="SignalP"/>
    </source>
</evidence>
<feature type="signal peptide" evidence="1">
    <location>
        <begin position="1"/>
        <end position="18"/>
    </location>
</feature>